<sequence length="351" mass="40654">MSRVNATMFDDMDIPRGRFGKPPRKITNVNFWHVVVDEFTEGIVQCMEARERLGLLCTISTNEGSITSFDIHKDMWCQMVIWSAYRFFAMMDKMFSIETITNFTETDLTETGQWRIFYRTWDVRDALKMKQVGPFLPALFSFHLENWTTMLSIGINKGYDRHNTRNMFMTIQSARNVLSGAMEVARYAVVLALPVCEYRTPLGLPDDSIGNAIKTCCTQMQANRLTETGISKDSGHKINDSSEEELYYRTIHDLIKPNREHCISCNIENSMDIDPTIHHRSSNVITLQGTSTYPFGRRPMSRMDVGGLMYQHPYICRNLHLRPPRSRLMNSKILQTFRQSFNRSNPHAYPI</sequence>
<protein>
    <submittedName>
        <fullName evidence="1">SORF3</fullName>
    </submittedName>
</protein>
<proteinExistence type="predicted"/>
<accession>G9CUJ9</accession>
<dbReference type="Proteomes" id="UP000108473">
    <property type="component" value="Segment"/>
</dbReference>
<evidence type="ECO:0000313" key="2">
    <source>
        <dbReference type="Proteomes" id="UP000108473"/>
    </source>
</evidence>
<dbReference type="InterPro" id="IPR009823">
    <property type="entry name" value="Herpes_SORF3"/>
</dbReference>
<dbReference type="Pfam" id="PF07153">
    <property type="entry name" value="Marek_SORF3"/>
    <property type="match status" value="1"/>
</dbReference>
<organism evidence="1 2">
    <name type="scientific">Gallid herpesvirus 2 strain 814</name>
    <dbReference type="NCBI Taxonomy" id="1123959"/>
    <lineage>
        <taxon>Viruses</taxon>
        <taxon>Duplodnaviria</taxon>
        <taxon>Heunggongvirae</taxon>
        <taxon>Peploviricota</taxon>
        <taxon>Herviviricetes</taxon>
        <taxon>Herpesvirales</taxon>
        <taxon>Orthoherpesviridae</taxon>
        <taxon>Alphaherpesvirinae</taxon>
        <taxon>Mardivirus</taxon>
        <taxon>Mardivirus gallidalpha2</taxon>
        <taxon>Gallid alphaherpesvirus 2</taxon>
    </lineage>
</organism>
<evidence type="ECO:0000313" key="1">
    <source>
        <dbReference type="EMBL" id="AEV55064.1"/>
    </source>
</evidence>
<name>G9CUJ9_9ALPH</name>
<dbReference type="EMBL" id="JF742597">
    <property type="protein sequence ID" value="AEV55064.1"/>
    <property type="molecule type" value="Genomic_DNA"/>
</dbReference>
<reference evidence="1 2" key="1">
    <citation type="journal article" date="2012" name="Arch. Virol.">
        <title>Comparative full-length sequence analysis of Marek's disease virus vaccine strain 814.</title>
        <authorList>
            <person name="Zhang F."/>
            <person name="Liu C.J."/>
            <person name="Zhang Y.P."/>
            <person name="Li Z.J."/>
            <person name="Liu A.L."/>
            <person name="Yan F.H."/>
            <person name="Cong F."/>
            <person name="Cheng Y."/>
        </authorList>
    </citation>
    <scope>NUCLEOTIDE SEQUENCE [LARGE SCALE GENOMIC DNA]</scope>
    <source>
        <strain evidence="1">814</strain>
    </source>
</reference>
<gene>
    <name evidence="1" type="primary">SORF3</name>
</gene>